<proteinExistence type="predicted"/>
<sequence>MRSILIGFALGIACLQLQAGPLAPKPNATSCVLKVTSAAGSSALLTADIEADVERQLLQLGQHDAAWLQADVLVVPAPR</sequence>
<feature type="chain" id="PRO_5005248934" evidence="1">
    <location>
        <begin position="20"/>
        <end position="79"/>
    </location>
</feature>
<keyword evidence="3" id="KW-1185">Reference proteome</keyword>
<dbReference type="PATRIC" id="fig|908627.4.peg.7446"/>
<dbReference type="InterPro" id="IPR036866">
    <property type="entry name" value="RibonucZ/Hydroxyglut_hydro"/>
</dbReference>
<dbReference type="Proteomes" id="UP000035963">
    <property type="component" value="Unassembled WGS sequence"/>
</dbReference>
<dbReference type="Gene3D" id="3.60.15.10">
    <property type="entry name" value="Ribonuclease Z/Hydroxyacylglutathione hydrolase-like"/>
    <property type="match status" value="1"/>
</dbReference>
<evidence type="ECO:0000313" key="3">
    <source>
        <dbReference type="Proteomes" id="UP000035963"/>
    </source>
</evidence>
<organism evidence="2 3">
    <name type="scientific">Caballeronia mineralivorans PML1(12)</name>
    <dbReference type="NCBI Taxonomy" id="908627"/>
    <lineage>
        <taxon>Bacteria</taxon>
        <taxon>Pseudomonadati</taxon>
        <taxon>Pseudomonadota</taxon>
        <taxon>Betaproteobacteria</taxon>
        <taxon>Burkholderiales</taxon>
        <taxon>Burkholderiaceae</taxon>
        <taxon>Caballeronia</taxon>
    </lineage>
</organism>
<feature type="signal peptide" evidence="1">
    <location>
        <begin position="1"/>
        <end position="19"/>
    </location>
</feature>
<evidence type="ECO:0000313" key="2">
    <source>
        <dbReference type="EMBL" id="KLU21940.1"/>
    </source>
</evidence>
<gene>
    <name evidence="2" type="ORF">EOS_33295</name>
</gene>
<reference evidence="2 3" key="1">
    <citation type="journal article" date="2015" name="Genome Announc.">
        <title>Draft Genome Sequence of Burkholderia sp. Strain PML1(12), an Ectomycorrhizosphere-Inhabiting Bacterium with Effective Mineral-Weathering Ability.</title>
        <authorList>
            <person name="Uroz S."/>
            <person name="Oger P."/>
        </authorList>
    </citation>
    <scope>NUCLEOTIDE SEQUENCE [LARGE SCALE GENOMIC DNA]</scope>
    <source>
        <strain evidence="3">PML1(12)</strain>
    </source>
</reference>
<evidence type="ECO:0000256" key="1">
    <source>
        <dbReference type="SAM" id="SignalP"/>
    </source>
</evidence>
<keyword evidence="1" id="KW-0732">Signal</keyword>
<dbReference type="AlphaFoldDB" id="A0A0J1CMD0"/>
<dbReference type="EMBL" id="AEJF01000195">
    <property type="protein sequence ID" value="KLU21940.1"/>
    <property type="molecule type" value="Genomic_DNA"/>
</dbReference>
<protein>
    <submittedName>
        <fullName evidence="2">Uncharacterized protein</fullName>
    </submittedName>
</protein>
<name>A0A0J1CMD0_9BURK</name>
<comment type="caution">
    <text evidence="2">The sequence shown here is derived from an EMBL/GenBank/DDBJ whole genome shotgun (WGS) entry which is preliminary data.</text>
</comment>
<dbReference type="RefSeq" id="WP_047896475.1">
    <property type="nucleotide sequence ID" value="NZ_AEJF01000195.1"/>
</dbReference>
<accession>A0A0J1CMD0</accession>